<evidence type="ECO:0000259" key="2">
    <source>
        <dbReference type="Pfam" id="PF06439"/>
    </source>
</evidence>
<dbReference type="InterPro" id="IPR004155">
    <property type="entry name" value="PBS_lyase_HEAT"/>
</dbReference>
<dbReference type="Gene3D" id="1.25.10.10">
    <property type="entry name" value="Leucine-rich Repeat Variant"/>
    <property type="match status" value="3"/>
</dbReference>
<dbReference type="InterPro" id="IPR011989">
    <property type="entry name" value="ARM-like"/>
</dbReference>
<dbReference type="Proteomes" id="UP000184041">
    <property type="component" value="Unassembled WGS sequence"/>
</dbReference>
<dbReference type="Pfam" id="PF13646">
    <property type="entry name" value="HEAT_2"/>
    <property type="match status" value="3"/>
</dbReference>
<dbReference type="InterPro" id="IPR010496">
    <property type="entry name" value="AL/BT2_dom"/>
</dbReference>
<accession>A0A1M4V764</accession>
<reference evidence="3 4" key="1">
    <citation type="submission" date="2016-11" db="EMBL/GenBank/DDBJ databases">
        <authorList>
            <person name="Jaros S."/>
            <person name="Januszkiewicz K."/>
            <person name="Wedrychowicz H."/>
        </authorList>
    </citation>
    <scope>NUCLEOTIDE SEQUENCE [LARGE SCALE GENOMIC DNA]</scope>
    <source>
        <strain evidence="3 4">DSM 21986</strain>
    </source>
</reference>
<dbReference type="Gene3D" id="2.60.120.560">
    <property type="entry name" value="Exo-inulinase, domain 1"/>
    <property type="match status" value="3"/>
</dbReference>
<dbReference type="RefSeq" id="WP_170864269.1">
    <property type="nucleotide sequence ID" value="NZ_FQUS01000002.1"/>
</dbReference>
<dbReference type="InterPro" id="IPR016024">
    <property type="entry name" value="ARM-type_fold"/>
</dbReference>
<evidence type="ECO:0000256" key="1">
    <source>
        <dbReference type="SAM" id="SignalP"/>
    </source>
</evidence>
<proteinExistence type="predicted"/>
<keyword evidence="4" id="KW-1185">Reference proteome</keyword>
<sequence length="1321" mass="144864">MRFRHFTLVAFALVLVSCSSTREMPQQQQTYEPASSTAKVTSRITDLPAVDQAEREWIFSELVAAGPSGINALTEMLVAPGSGDDTQARFAVNGISKYVSRAGAESERAMVEKVLIDELQSHRHPLVKVFLMEQLELIGSNESIPALQSFIGDDRLNESAVHALRAINTNRARQVLAEGISATEGEKRIAVIKALGDMKASDVTGSLLPLATSDDPMTRKVVLYALARSGEPEAGEVLSSALDTGEGYQQEAARRYYLLYAGRLAEEGNTSQSADISRNILSGDFSSEARSSALSILVGHEGEEALDDLVEAAESSDARLRSTALSLLGQHAGWQVPERWTTASALDELSPAVQADIIDMLGRSGRASVSTLRPFLESNELSVRIAAARATAAAGGEEALPVLLEALTEAEQPEEIAALKNALLRLPTESLVSEAADLLPSPSGSARIALIEILAERRADQHLDTVLDQLDGSDAPVRLAVFQSLRGLADPDDLPQLARLLSEAQNENERSALQEAVLAVSEEIPEPEKRARAVLQALEEAPNRQKPYLLELLPEMGGEKALEAVVAASRSSNDSIQQAALRALSDWPDALALSPLAEAFQNAPESGRSDILEGYIRLVQQSKYSAADKVQFLKDMLDESTSGEEKLRVLSGFAALESPEALRAVAAHFNDENVAVRERSLRSVAQILSASTEDTGRELALIAATTSPEHKEKIEQYIQELESAGDETDIFTTLFNGEDLTGWVGDMESYAVSNGQIISKDGATGNLFTEDEYSNFILKFDFKLTAGANNGLAIRAPLDSHPAYEAMELQIIDNTAEKYKDLEPYQFHGSIYGVAPAQRGHLNPVGEWNTQEVIADGSHITVRVNGQTITDVDLADIDTSNTMDGRDHPGLLNESGHIGFLGHGDEVAFRDIRIQDLDVYYPDYSSDSGNGDGMNEPPEGFKALFNGENLEGWKGVVGNPKTRAEMTEEELAQKQKEANTEMREHWSVRDGVLSFDGEGHSVATDKKYRDFEMMLDWKIEPGGDSGVYLRETPQVQIWDITEWPQGSGGLYNNKEHPSKPLVPADNAIGEWNNMHIRMVGEKVTVHLNSELVVDNVVLENFWDRDEPVYSEGAIDLQAHNTPLYFKNIFIREIPRKVSLFNGENLSGWERVGEDTGQWHADDGLLYTEGGGGWLSTTETYDNFKLEFEYRLPEGGNSGVFLRAPREGNPAYEGMEIQLLDDNAEQYADLQPWQYTGSIYDVKAPSGEASKKAGEWQKMEITADGSEVKVRLNGETVVSTDLVNYMDRVEEHPGLKRRSGYIGLQNHNSRVEFRNINITEIK</sequence>
<feature type="domain" description="3-keto-alpha-glucoside-1,2-lyase/3-keto-2-hydroxy-glucal hydratase" evidence="2">
    <location>
        <begin position="940"/>
        <end position="1131"/>
    </location>
</feature>
<organism evidence="3 4">
    <name type="scientific">Fodinibius roseus</name>
    <dbReference type="NCBI Taxonomy" id="1194090"/>
    <lineage>
        <taxon>Bacteria</taxon>
        <taxon>Pseudomonadati</taxon>
        <taxon>Balneolota</taxon>
        <taxon>Balneolia</taxon>
        <taxon>Balneolales</taxon>
        <taxon>Balneolaceae</taxon>
        <taxon>Fodinibius</taxon>
    </lineage>
</organism>
<dbReference type="GO" id="GO:0016491">
    <property type="term" value="F:oxidoreductase activity"/>
    <property type="evidence" value="ECO:0007669"/>
    <property type="project" value="TreeGrafter"/>
</dbReference>
<dbReference type="SMART" id="SM00567">
    <property type="entry name" value="EZ_HEAT"/>
    <property type="match status" value="8"/>
</dbReference>
<dbReference type="PROSITE" id="PS51257">
    <property type="entry name" value="PROKAR_LIPOPROTEIN"/>
    <property type="match status" value="1"/>
</dbReference>
<keyword evidence="1" id="KW-0732">Signal</keyword>
<gene>
    <name evidence="3" type="ORF">SAMN05443144_102216</name>
</gene>
<feature type="domain" description="3-keto-alpha-glucoside-1,2-lyase/3-keto-2-hydroxy-glucal hydratase" evidence="2">
    <location>
        <begin position="1137"/>
        <end position="1318"/>
    </location>
</feature>
<dbReference type="GO" id="GO:0016787">
    <property type="term" value="F:hydrolase activity"/>
    <property type="evidence" value="ECO:0007669"/>
    <property type="project" value="InterPro"/>
</dbReference>
<feature type="chain" id="PRO_5012431702" evidence="1">
    <location>
        <begin position="23"/>
        <end position="1321"/>
    </location>
</feature>
<dbReference type="STRING" id="1194090.SAMN05443144_102216"/>
<dbReference type="EMBL" id="FQUS01000002">
    <property type="protein sequence ID" value="SHE64762.1"/>
    <property type="molecule type" value="Genomic_DNA"/>
</dbReference>
<protein>
    <submittedName>
        <fullName evidence="3">HEAT repeat</fullName>
    </submittedName>
</protein>
<name>A0A1M4V764_9BACT</name>
<evidence type="ECO:0000313" key="3">
    <source>
        <dbReference type="EMBL" id="SHE64762.1"/>
    </source>
</evidence>
<evidence type="ECO:0000313" key="4">
    <source>
        <dbReference type="Proteomes" id="UP000184041"/>
    </source>
</evidence>
<dbReference type="SUPFAM" id="SSF48371">
    <property type="entry name" value="ARM repeat"/>
    <property type="match status" value="1"/>
</dbReference>
<feature type="domain" description="3-keto-alpha-glucoside-1,2-lyase/3-keto-2-hydroxy-glucal hydratase" evidence="2">
    <location>
        <begin position="731"/>
        <end position="915"/>
    </location>
</feature>
<feature type="signal peptide" evidence="1">
    <location>
        <begin position="1"/>
        <end position="22"/>
    </location>
</feature>
<dbReference type="Pfam" id="PF06439">
    <property type="entry name" value="3keto-disac_hyd"/>
    <property type="match status" value="3"/>
</dbReference>
<dbReference type="PANTHER" id="PTHR12697:SF5">
    <property type="entry name" value="DEOXYHYPUSINE HYDROXYLASE"/>
    <property type="match status" value="1"/>
</dbReference>
<dbReference type="PANTHER" id="PTHR12697">
    <property type="entry name" value="PBS LYASE HEAT-LIKE PROTEIN"/>
    <property type="match status" value="1"/>
</dbReference>